<dbReference type="InterPro" id="IPR039425">
    <property type="entry name" value="RNA_pol_sigma-70-like"/>
</dbReference>
<reference evidence="8 9" key="1">
    <citation type="journal article" date="2023" name="Genome Announc.">
        <title>Pan-Genome Analyses of the Genus Cohnella and Proposal of the Novel Species Cohnella silvisoli sp. nov., Isolated from Forest Soil.</title>
        <authorList>
            <person name="Wang C."/>
            <person name="Mao L."/>
            <person name="Bao G."/>
            <person name="Zhu H."/>
        </authorList>
    </citation>
    <scope>NUCLEOTIDE SEQUENCE [LARGE SCALE GENOMIC DNA]</scope>
    <source>
        <strain evidence="8 9">NL03-T5-1</strain>
    </source>
</reference>
<dbReference type="SUPFAM" id="SSF88946">
    <property type="entry name" value="Sigma2 domain of RNA polymerase sigma factors"/>
    <property type="match status" value="1"/>
</dbReference>
<dbReference type="InterPro" id="IPR013249">
    <property type="entry name" value="RNA_pol_sigma70_r4_t2"/>
</dbReference>
<keyword evidence="4" id="KW-0238">DNA-binding</keyword>
<feature type="domain" description="RNA polymerase sigma factor 70 region 4 type 2" evidence="7">
    <location>
        <begin position="122"/>
        <end position="167"/>
    </location>
</feature>
<dbReference type="NCBIfam" id="TIGR02937">
    <property type="entry name" value="sigma70-ECF"/>
    <property type="match status" value="1"/>
</dbReference>
<keyword evidence="9" id="KW-1185">Reference proteome</keyword>
<dbReference type="Gene3D" id="1.10.1740.10">
    <property type="match status" value="1"/>
</dbReference>
<evidence type="ECO:0000256" key="4">
    <source>
        <dbReference type="ARBA" id="ARBA00023125"/>
    </source>
</evidence>
<dbReference type="InterPro" id="IPR036388">
    <property type="entry name" value="WH-like_DNA-bd_sf"/>
</dbReference>
<evidence type="ECO:0000313" key="8">
    <source>
        <dbReference type="EMBL" id="MEQ4487096.1"/>
    </source>
</evidence>
<evidence type="ECO:0000256" key="2">
    <source>
        <dbReference type="ARBA" id="ARBA00023015"/>
    </source>
</evidence>
<dbReference type="PANTHER" id="PTHR43133">
    <property type="entry name" value="RNA POLYMERASE ECF-TYPE SIGMA FACTO"/>
    <property type="match status" value="1"/>
</dbReference>
<accession>A0ABV1L468</accession>
<dbReference type="Proteomes" id="UP001493487">
    <property type="component" value="Unassembled WGS sequence"/>
</dbReference>
<organism evidence="8 9">
    <name type="scientific">Cohnella silvisoli</name>
    <dbReference type="NCBI Taxonomy" id="2873699"/>
    <lineage>
        <taxon>Bacteria</taxon>
        <taxon>Bacillati</taxon>
        <taxon>Bacillota</taxon>
        <taxon>Bacilli</taxon>
        <taxon>Bacillales</taxon>
        <taxon>Paenibacillaceae</taxon>
        <taxon>Cohnella</taxon>
    </lineage>
</organism>
<evidence type="ECO:0000313" key="9">
    <source>
        <dbReference type="Proteomes" id="UP001493487"/>
    </source>
</evidence>
<dbReference type="InterPro" id="IPR013325">
    <property type="entry name" value="RNA_pol_sigma_r2"/>
</dbReference>
<gene>
    <name evidence="8" type="ORF">QJS35_32435</name>
</gene>
<proteinExistence type="inferred from homology"/>
<keyword evidence="2" id="KW-0805">Transcription regulation</keyword>
<comment type="caution">
    <text evidence="8">The sequence shown here is derived from an EMBL/GenBank/DDBJ whole genome shotgun (WGS) entry which is preliminary data.</text>
</comment>
<dbReference type="Gene3D" id="1.10.10.10">
    <property type="entry name" value="Winged helix-like DNA-binding domain superfamily/Winged helix DNA-binding domain"/>
    <property type="match status" value="1"/>
</dbReference>
<evidence type="ECO:0000259" key="7">
    <source>
        <dbReference type="Pfam" id="PF08281"/>
    </source>
</evidence>
<evidence type="ECO:0000256" key="1">
    <source>
        <dbReference type="ARBA" id="ARBA00010641"/>
    </source>
</evidence>
<dbReference type="EMBL" id="JASKHM010000029">
    <property type="protein sequence ID" value="MEQ4487096.1"/>
    <property type="molecule type" value="Genomic_DNA"/>
</dbReference>
<evidence type="ECO:0000256" key="5">
    <source>
        <dbReference type="ARBA" id="ARBA00023163"/>
    </source>
</evidence>
<protein>
    <submittedName>
        <fullName evidence="8">Sigma-70 family RNA polymerase sigma factor</fullName>
    </submittedName>
</protein>
<feature type="domain" description="RNA polymerase sigma-70 region 2" evidence="6">
    <location>
        <begin position="32"/>
        <end position="88"/>
    </location>
</feature>
<keyword evidence="3" id="KW-0731">Sigma factor</keyword>
<dbReference type="SUPFAM" id="SSF88659">
    <property type="entry name" value="Sigma3 and sigma4 domains of RNA polymerase sigma factors"/>
    <property type="match status" value="1"/>
</dbReference>
<dbReference type="InterPro" id="IPR014284">
    <property type="entry name" value="RNA_pol_sigma-70_dom"/>
</dbReference>
<evidence type="ECO:0000256" key="3">
    <source>
        <dbReference type="ARBA" id="ARBA00023082"/>
    </source>
</evidence>
<dbReference type="RefSeq" id="WP_232190173.1">
    <property type="nucleotide sequence ID" value="NZ_JAIOAP010000028.1"/>
</dbReference>
<name>A0ABV1L468_9BACL</name>
<dbReference type="Pfam" id="PF08281">
    <property type="entry name" value="Sigma70_r4_2"/>
    <property type="match status" value="1"/>
</dbReference>
<dbReference type="InterPro" id="IPR013324">
    <property type="entry name" value="RNA_pol_sigma_r3/r4-like"/>
</dbReference>
<comment type="similarity">
    <text evidence="1">Belongs to the sigma-70 factor family. ECF subfamily.</text>
</comment>
<dbReference type="InterPro" id="IPR007627">
    <property type="entry name" value="RNA_pol_sigma70_r2"/>
</dbReference>
<keyword evidence="5" id="KW-0804">Transcription</keyword>
<evidence type="ECO:0000259" key="6">
    <source>
        <dbReference type="Pfam" id="PF04542"/>
    </source>
</evidence>
<dbReference type="Pfam" id="PF04542">
    <property type="entry name" value="Sigma70_r2"/>
    <property type="match status" value="1"/>
</dbReference>
<dbReference type="PANTHER" id="PTHR43133:SF8">
    <property type="entry name" value="RNA POLYMERASE SIGMA FACTOR HI_1459-RELATED"/>
    <property type="match status" value="1"/>
</dbReference>
<sequence length="188" mass="21831">MEETTLIQQLKQGHHSALERIIDIYAAYVSTVVRNVIGTYMKVEDIEEVVSDAFVLLWHNAAKIHENGTLKSYLAAIARNQALKKLRSYYPQICSLDDDILILDDSSDPIEQSELKNMLEWALSSMKEVDREIFIRHYFFMETTIVIAGRLEMNESTVRTRLLRGRDYLRQVLTEGGYLLENKNFRNV</sequence>